<protein>
    <recommendedName>
        <fullName evidence="2">Retrotransposon gag domain-containing protein</fullName>
    </recommendedName>
</protein>
<sequence length="103" mass="12405">MKHKEFPRERFVPPLYRREIKQKLQKIRQGYRIVDEHLKETESLMQRADIQEDEEDTMTRFVVGLNDNILEVIELKPTTLFKRHSNSQCQSKSASKIYNNIDR</sequence>
<evidence type="ECO:0000259" key="2">
    <source>
        <dbReference type="Pfam" id="PF03732"/>
    </source>
</evidence>
<proteinExistence type="predicted"/>
<evidence type="ECO:0000313" key="4">
    <source>
        <dbReference type="Proteomes" id="UP001165190"/>
    </source>
</evidence>
<accession>A0A9W7JC72</accession>
<evidence type="ECO:0000256" key="1">
    <source>
        <dbReference type="SAM" id="MobiDB-lite"/>
    </source>
</evidence>
<dbReference type="Pfam" id="PF03732">
    <property type="entry name" value="Retrotrans_gag"/>
    <property type="match status" value="1"/>
</dbReference>
<dbReference type="EMBL" id="BSYR01000057">
    <property type="protein sequence ID" value="GMJ10744.1"/>
    <property type="molecule type" value="Genomic_DNA"/>
</dbReference>
<dbReference type="PANTHER" id="PTHR35046">
    <property type="entry name" value="ZINC KNUCKLE (CCHC-TYPE) FAMILY PROTEIN"/>
    <property type="match status" value="1"/>
</dbReference>
<dbReference type="OrthoDB" id="1934635at2759"/>
<keyword evidence="4" id="KW-1185">Reference proteome</keyword>
<reference evidence="3" key="1">
    <citation type="submission" date="2023-05" db="EMBL/GenBank/DDBJ databases">
        <title>Genome and transcriptome analyses reveal genes involved in the formation of fine ridges on petal epidermal cells in Hibiscus trionum.</title>
        <authorList>
            <person name="Koshimizu S."/>
            <person name="Masuda S."/>
            <person name="Ishii T."/>
            <person name="Shirasu K."/>
            <person name="Hoshino A."/>
            <person name="Arita M."/>
        </authorList>
    </citation>
    <scope>NUCLEOTIDE SEQUENCE</scope>
    <source>
        <strain evidence="3">Hamamatsu line</strain>
    </source>
</reference>
<organism evidence="3 4">
    <name type="scientific">Hibiscus trionum</name>
    <name type="common">Flower of an hour</name>
    <dbReference type="NCBI Taxonomy" id="183268"/>
    <lineage>
        <taxon>Eukaryota</taxon>
        <taxon>Viridiplantae</taxon>
        <taxon>Streptophyta</taxon>
        <taxon>Embryophyta</taxon>
        <taxon>Tracheophyta</taxon>
        <taxon>Spermatophyta</taxon>
        <taxon>Magnoliopsida</taxon>
        <taxon>eudicotyledons</taxon>
        <taxon>Gunneridae</taxon>
        <taxon>Pentapetalae</taxon>
        <taxon>rosids</taxon>
        <taxon>malvids</taxon>
        <taxon>Malvales</taxon>
        <taxon>Malvaceae</taxon>
        <taxon>Malvoideae</taxon>
        <taxon>Hibiscus</taxon>
    </lineage>
</organism>
<dbReference type="InterPro" id="IPR005162">
    <property type="entry name" value="Retrotrans_gag_dom"/>
</dbReference>
<evidence type="ECO:0000313" key="3">
    <source>
        <dbReference type="EMBL" id="GMJ10744.1"/>
    </source>
</evidence>
<name>A0A9W7JC72_HIBTR</name>
<feature type="domain" description="Retrotransposon gag" evidence="2">
    <location>
        <begin position="8"/>
        <end position="67"/>
    </location>
</feature>
<comment type="caution">
    <text evidence="3">The sequence shown here is derived from an EMBL/GenBank/DDBJ whole genome shotgun (WGS) entry which is preliminary data.</text>
</comment>
<gene>
    <name evidence="3" type="ORF">HRI_004743600</name>
</gene>
<dbReference type="AlphaFoldDB" id="A0A9W7JC72"/>
<feature type="compositionally biased region" description="Polar residues" evidence="1">
    <location>
        <begin position="86"/>
        <end position="103"/>
    </location>
</feature>
<feature type="region of interest" description="Disordered" evidence="1">
    <location>
        <begin position="83"/>
        <end position="103"/>
    </location>
</feature>
<dbReference type="PANTHER" id="PTHR35046:SF9">
    <property type="entry name" value="RNA-DIRECTED DNA POLYMERASE"/>
    <property type="match status" value="1"/>
</dbReference>
<dbReference type="Proteomes" id="UP001165190">
    <property type="component" value="Unassembled WGS sequence"/>
</dbReference>